<evidence type="ECO:0000256" key="2">
    <source>
        <dbReference type="ARBA" id="ARBA00023125"/>
    </source>
</evidence>
<keyword evidence="8" id="KW-1185">Reference proteome</keyword>
<evidence type="ECO:0000256" key="1">
    <source>
        <dbReference type="ARBA" id="ARBA00023015"/>
    </source>
</evidence>
<reference evidence="7 8" key="1">
    <citation type="submission" date="2023-03" db="EMBL/GenBank/DDBJ databases">
        <title>Draft genome sequence of the bacteria which degrade cell wall of Tricholomamatutake.</title>
        <authorList>
            <person name="Konishi Y."/>
            <person name="Fukuta Y."/>
            <person name="Shirasaka N."/>
        </authorList>
    </citation>
    <scope>NUCLEOTIDE SEQUENCE [LARGE SCALE GENOMIC DNA]</scope>
    <source>
        <strain evidence="8">mu1</strain>
    </source>
</reference>
<evidence type="ECO:0000313" key="7">
    <source>
        <dbReference type="EMBL" id="GLX65776.1"/>
    </source>
</evidence>
<evidence type="ECO:0000256" key="4">
    <source>
        <dbReference type="PROSITE-ProRule" id="PRU00169"/>
    </source>
</evidence>
<evidence type="ECO:0000313" key="8">
    <source>
        <dbReference type="Proteomes" id="UP001157114"/>
    </source>
</evidence>
<dbReference type="PRINTS" id="PR00032">
    <property type="entry name" value="HTHARAC"/>
</dbReference>
<dbReference type="SMART" id="SM00342">
    <property type="entry name" value="HTH_ARAC"/>
    <property type="match status" value="1"/>
</dbReference>
<dbReference type="PANTHER" id="PTHR43280">
    <property type="entry name" value="ARAC-FAMILY TRANSCRIPTIONAL REGULATOR"/>
    <property type="match status" value="1"/>
</dbReference>
<dbReference type="Gene3D" id="3.40.50.2300">
    <property type="match status" value="1"/>
</dbReference>
<dbReference type="PROSITE" id="PS50110">
    <property type="entry name" value="RESPONSE_REGULATORY"/>
    <property type="match status" value="1"/>
</dbReference>
<organism evidence="7 8">
    <name type="scientific">Paenibacillus glycanilyticus</name>
    <dbReference type="NCBI Taxonomy" id="126569"/>
    <lineage>
        <taxon>Bacteria</taxon>
        <taxon>Bacillati</taxon>
        <taxon>Bacillota</taxon>
        <taxon>Bacilli</taxon>
        <taxon>Bacillales</taxon>
        <taxon>Paenibacillaceae</taxon>
        <taxon>Paenibacillus</taxon>
    </lineage>
</organism>
<dbReference type="EMBL" id="BSSQ01000001">
    <property type="protein sequence ID" value="GLX65776.1"/>
    <property type="molecule type" value="Genomic_DNA"/>
</dbReference>
<evidence type="ECO:0000256" key="3">
    <source>
        <dbReference type="ARBA" id="ARBA00023163"/>
    </source>
</evidence>
<dbReference type="SUPFAM" id="SSF52172">
    <property type="entry name" value="CheY-like"/>
    <property type="match status" value="1"/>
</dbReference>
<dbReference type="CDD" id="cd17536">
    <property type="entry name" value="REC_YesN-like"/>
    <property type="match status" value="1"/>
</dbReference>
<protein>
    <recommendedName>
        <fullName evidence="9">DNA-binding response regulator</fullName>
    </recommendedName>
</protein>
<proteinExistence type="predicted"/>
<dbReference type="InterPro" id="IPR001789">
    <property type="entry name" value="Sig_transdc_resp-reg_receiver"/>
</dbReference>
<feature type="modified residue" description="4-aspartylphosphate" evidence="4">
    <location>
        <position position="58"/>
    </location>
</feature>
<gene>
    <name evidence="7" type="ORF">MU1_01200</name>
</gene>
<dbReference type="Pfam" id="PF12833">
    <property type="entry name" value="HTH_18"/>
    <property type="match status" value="1"/>
</dbReference>
<dbReference type="PANTHER" id="PTHR43280:SF2">
    <property type="entry name" value="HTH-TYPE TRANSCRIPTIONAL REGULATOR EXSA"/>
    <property type="match status" value="1"/>
</dbReference>
<feature type="domain" description="Response regulatory" evidence="6">
    <location>
        <begin position="6"/>
        <end position="123"/>
    </location>
</feature>
<dbReference type="InterPro" id="IPR020449">
    <property type="entry name" value="Tscrpt_reg_AraC-type_HTH"/>
</dbReference>
<comment type="caution">
    <text evidence="7">The sequence shown here is derived from an EMBL/GenBank/DDBJ whole genome shotgun (WGS) entry which is preliminary data.</text>
</comment>
<dbReference type="Proteomes" id="UP001157114">
    <property type="component" value="Unassembled WGS sequence"/>
</dbReference>
<keyword evidence="3" id="KW-0804">Transcription</keyword>
<dbReference type="InterPro" id="IPR018060">
    <property type="entry name" value="HTH_AraC"/>
</dbReference>
<keyword evidence="4" id="KW-0597">Phosphoprotein</keyword>
<evidence type="ECO:0000259" key="5">
    <source>
        <dbReference type="PROSITE" id="PS01124"/>
    </source>
</evidence>
<sequence length="522" mass="59782">MSNYCRLLIVDDEALIRQGIKHYMNWEQEGFQIVGEASNGKEALELIAELQPHIVLTDLVMPIMDGEELTRQIKLKYPEIEVIVLSSFGDFDHVRSTFQSGVRDYILKPKLDTGHMLGVLKAVAEKIPSLQNEGHFASQGPTIDSVLEKLLSGYDMNDSQAEQELADHFPHSAFCLLGVDLRGRSMSKEQVNAIRQTMVDELDKQAQHADQLVYHVLKAEAPMIMLLLNLDYTMLSLLPYWGRTMASSIDQLKLDVAVVVSEPFSAITGLELSYKSSLLKMMDYAFYFPDRHLLLFHEFPESPEAAEPFNLNSFTESFKRERFDTAFEYLLEHLDTFKTNYTTDVFEFKSFLSNVIFNITVLLGNMNYSTQQLETKKYHYFKAIEESRNANAAAELLQDFIGEAKLCIAEKAEQSGNANMKRLLDYIHEHYAEPLNLTEMAKHFHFNPSYLSSYFSTHHNEGFVDYLHRVRLTKASELLRAGEASISEISGMVGYSDHSYFCKVFKKHTGLSPSRYRQQTLR</sequence>
<dbReference type="InterPro" id="IPR011006">
    <property type="entry name" value="CheY-like_superfamily"/>
</dbReference>
<dbReference type="SMART" id="SM00448">
    <property type="entry name" value="REC"/>
    <property type="match status" value="1"/>
</dbReference>
<dbReference type="InterPro" id="IPR009057">
    <property type="entry name" value="Homeodomain-like_sf"/>
</dbReference>
<dbReference type="Gene3D" id="1.10.10.60">
    <property type="entry name" value="Homeodomain-like"/>
    <property type="match status" value="2"/>
</dbReference>
<evidence type="ECO:0008006" key="9">
    <source>
        <dbReference type="Google" id="ProtNLM"/>
    </source>
</evidence>
<dbReference type="Pfam" id="PF00072">
    <property type="entry name" value="Response_reg"/>
    <property type="match status" value="1"/>
</dbReference>
<evidence type="ECO:0000259" key="6">
    <source>
        <dbReference type="PROSITE" id="PS50110"/>
    </source>
</evidence>
<feature type="domain" description="HTH araC/xylS-type" evidence="5">
    <location>
        <begin position="421"/>
        <end position="519"/>
    </location>
</feature>
<keyword evidence="1" id="KW-0805">Transcription regulation</keyword>
<dbReference type="PROSITE" id="PS01124">
    <property type="entry name" value="HTH_ARAC_FAMILY_2"/>
    <property type="match status" value="1"/>
</dbReference>
<keyword evidence="2" id="KW-0238">DNA-binding</keyword>
<dbReference type="SUPFAM" id="SSF46689">
    <property type="entry name" value="Homeodomain-like"/>
    <property type="match status" value="2"/>
</dbReference>
<dbReference type="RefSeq" id="WP_284236450.1">
    <property type="nucleotide sequence ID" value="NZ_BSSQ01000001.1"/>
</dbReference>
<accession>A0ABQ6G479</accession>
<name>A0ABQ6G479_9BACL</name>